<accession>A0AAP0N7T1</accession>
<gene>
    <name evidence="3" type="ORF">L1049_009734</name>
</gene>
<evidence type="ECO:0000256" key="1">
    <source>
        <dbReference type="SAM" id="MobiDB-lite"/>
    </source>
</evidence>
<evidence type="ECO:0000313" key="4">
    <source>
        <dbReference type="Proteomes" id="UP001415857"/>
    </source>
</evidence>
<keyword evidence="2" id="KW-1133">Transmembrane helix</keyword>
<comment type="caution">
    <text evidence="3">The sequence shown here is derived from an EMBL/GenBank/DDBJ whole genome shotgun (WGS) entry which is preliminary data.</text>
</comment>
<dbReference type="PANTHER" id="PTHR36888">
    <property type="entry name" value="TETRATRICOPEPTIDE-LIKE HELICAL DOMAIN-CONTAINING PROTEIN-RELATED"/>
    <property type="match status" value="1"/>
</dbReference>
<organism evidence="3 4">
    <name type="scientific">Liquidambar formosana</name>
    <name type="common">Formosan gum</name>
    <dbReference type="NCBI Taxonomy" id="63359"/>
    <lineage>
        <taxon>Eukaryota</taxon>
        <taxon>Viridiplantae</taxon>
        <taxon>Streptophyta</taxon>
        <taxon>Embryophyta</taxon>
        <taxon>Tracheophyta</taxon>
        <taxon>Spermatophyta</taxon>
        <taxon>Magnoliopsida</taxon>
        <taxon>eudicotyledons</taxon>
        <taxon>Gunneridae</taxon>
        <taxon>Pentapetalae</taxon>
        <taxon>Saxifragales</taxon>
        <taxon>Altingiaceae</taxon>
        <taxon>Liquidambar</taxon>
    </lineage>
</organism>
<dbReference type="PANTHER" id="PTHR36888:SF2">
    <property type="entry name" value="TETRATRICOPEPTIDE REPEAT (TPR)-LIKE SUPERFAMILY PROTEIN"/>
    <property type="match status" value="1"/>
</dbReference>
<dbReference type="Proteomes" id="UP001415857">
    <property type="component" value="Unassembled WGS sequence"/>
</dbReference>
<evidence type="ECO:0000313" key="3">
    <source>
        <dbReference type="EMBL" id="KAK9267311.1"/>
    </source>
</evidence>
<feature type="transmembrane region" description="Helical" evidence="2">
    <location>
        <begin position="125"/>
        <end position="143"/>
    </location>
</feature>
<sequence>METLILKSPIHNFNPQFSPSIVFFHFPSLPRENRNSLQFSHRKWLCNPKNLKFSSLAASYASNSASYGGWDDLRLGSNSDQSGESTQLRNFLISLGIDDRKYVFMFLLGLVCALAISRVRVSSVIVFPASVIVFAVGFSFGFVRRGSVNEVSVSQSKRRSKDENFGVSIEKLRNLLDFFDGFDVKVMNLKNDVKRAIDSNRITVGDLENYVKDMESISLSALHAKNAVEASIDSIGFLGNVGESNGVAIENQKPSRRRKELGQNGLDLLQFIGGLFGENLGGSKPHKMKDNVKRETTENVVNDKSQGNVLAPAAEESVLNLVNDNKGNENVGFSQDTSNKATSGPG</sequence>
<dbReference type="EMBL" id="JBBPBK010000016">
    <property type="protein sequence ID" value="KAK9267311.1"/>
    <property type="molecule type" value="Genomic_DNA"/>
</dbReference>
<feature type="transmembrane region" description="Helical" evidence="2">
    <location>
        <begin position="102"/>
        <end position="119"/>
    </location>
</feature>
<feature type="region of interest" description="Disordered" evidence="1">
    <location>
        <begin position="323"/>
        <end position="346"/>
    </location>
</feature>
<name>A0AAP0N7T1_LIQFO</name>
<protein>
    <submittedName>
        <fullName evidence="3">Uncharacterized protein</fullName>
    </submittedName>
</protein>
<keyword evidence="2" id="KW-0472">Membrane</keyword>
<reference evidence="3 4" key="1">
    <citation type="journal article" date="2024" name="Plant J.">
        <title>Genome sequences and population genomics reveal climatic adaptation and genomic divergence between two closely related sweetgum species.</title>
        <authorList>
            <person name="Xu W.Q."/>
            <person name="Ren C.Q."/>
            <person name="Zhang X.Y."/>
            <person name="Comes H.P."/>
            <person name="Liu X.H."/>
            <person name="Li Y.G."/>
            <person name="Kettle C.J."/>
            <person name="Jalonen R."/>
            <person name="Gaisberger H."/>
            <person name="Ma Y.Z."/>
            <person name="Qiu Y.X."/>
        </authorList>
    </citation>
    <scope>NUCLEOTIDE SEQUENCE [LARGE SCALE GENOMIC DNA]</scope>
    <source>
        <strain evidence="3">Hangzhou</strain>
    </source>
</reference>
<feature type="compositionally biased region" description="Polar residues" evidence="1">
    <location>
        <begin position="331"/>
        <end position="346"/>
    </location>
</feature>
<keyword evidence="4" id="KW-1185">Reference proteome</keyword>
<evidence type="ECO:0000256" key="2">
    <source>
        <dbReference type="SAM" id="Phobius"/>
    </source>
</evidence>
<keyword evidence="2" id="KW-0812">Transmembrane</keyword>
<dbReference type="AlphaFoldDB" id="A0AAP0N7T1"/>
<proteinExistence type="predicted"/>